<name>A0A7C9CS84_OPUST</name>
<accession>A0A7C9CS84</accession>
<dbReference type="AlphaFoldDB" id="A0A7C9CS84"/>
<reference evidence="1" key="1">
    <citation type="journal article" date="2013" name="J. Plant Res.">
        <title>Effect of fungi and light on seed germination of three Opuntia species from semiarid lands of central Mexico.</title>
        <authorList>
            <person name="Delgado-Sanchez P."/>
            <person name="Jimenez-Bremont J.F."/>
            <person name="Guerrero-Gonzalez Mde L."/>
            <person name="Flores J."/>
        </authorList>
    </citation>
    <scope>NUCLEOTIDE SEQUENCE</scope>
    <source>
        <tissue evidence="1">Cladode</tissue>
    </source>
</reference>
<proteinExistence type="predicted"/>
<dbReference type="EMBL" id="GISG01040796">
    <property type="protein sequence ID" value="MBA4622883.1"/>
    <property type="molecule type" value="Transcribed_RNA"/>
</dbReference>
<sequence length="149" mass="16920">MDPAEVDYKTSLMRSFRQVEDELEQYGGARHELREQRGVQMAGVNAIDDLDHAPAPPAILAPFYREVQNLNWRITRLDLRIRENEAIRRDILQGMLSEDVLVVENEEDVEALFALRQIHGWHGGGFIRAGAPVAELTQLMHDLGIPVIP</sequence>
<organism evidence="1">
    <name type="scientific">Opuntia streptacantha</name>
    <name type="common">Prickly pear cactus</name>
    <name type="synonym">Opuntia cardona</name>
    <dbReference type="NCBI Taxonomy" id="393608"/>
    <lineage>
        <taxon>Eukaryota</taxon>
        <taxon>Viridiplantae</taxon>
        <taxon>Streptophyta</taxon>
        <taxon>Embryophyta</taxon>
        <taxon>Tracheophyta</taxon>
        <taxon>Spermatophyta</taxon>
        <taxon>Magnoliopsida</taxon>
        <taxon>eudicotyledons</taxon>
        <taxon>Gunneridae</taxon>
        <taxon>Pentapetalae</taxon>
        <taxon>Caryophyllales</taxon>
        <taxon>Cactineae</taxon>
        <taxon>Cactaceae</taxon>
        <taxon>Opuntioideae</taxon>
        <taxon>Opuntia</taxon>
    </lineage>
</organism>
<reference evidence="1" key="2">
    <citation type="submission" date="2020-07" db="EMBL/GenBank/DDBJ databases">
        <authorList>
            <person name="Vera ALvarez R."/>
            <person name="Arias-Moreno D.M."/>
            <person name="Jimenez-Jacinto V."/>
            <person name="Jimenez-Bremont J.F."/>
            <person name="Swaminathan K."/>
            <person name="Moose S.P."/>
            <person name="Guerrero-Gonzalez M.L."/>
            <person name="Marino-Ramirez L."/>
            <person name="Landsman D."/>
            <person name="Rodriguez-Kessler M."/>
            <person name="Delgado-Sanchez P."/>
        </authorList>
    </citation>
    <scope>NUCLEOTIDE SEQUENCE</scope>
    <source>
        <tissue evidence="1">Cladode</tissue>
    </source>
</reference>
<evidence type="ECO:0000313" key="1">
    <source>
        <dbReference type="EMBL" id="MBA4622883.1"/>
    </source>
</evidence>
<protein>
    <submittedName>
        <fullName evidence="1">Uncharacterized protein</fullName>
    </submittedName>
</protein>